<dbReference type="InterPro" id="IPR034660">
    <property type="entry name" value="DinB/YfiT-like"/>
</dbReference>
<dbReference type="EMBL" id="CP063458">
    <property type="protein sequence ID" value="QOV87734.1"/>
    <property type="molecule type" value="Genomic_DNA"/>
</dbReference>
<accession>A0A7M2WR66</accession>
<dbReference type="RefSeq" id="WP_206290644.1">
    <property type="nucleotide sequence ID" value="NZ_CP063458.1"/>
</dbReference>
<feature type="domain" description="DinB-like" evidence="1">
    <location>
        <begin position="12"/>
        <end position="146"/>
    </location>
</feature>
<dbReference type="InterPro" id="IPR024775">
    <property type="entry name" value="DinB-like"/>
</dbReference>
<proteinExistence type="predicted"/>
<dbReference type="SUPFAM" id="SSF109854">
    <property type="entry name" value="DinB/YfiT-like putative metalloenzymes"/>
    <property type="match status" value="1"/>
</dbReference>
<protein>
    <submittedName>
        <fullName evidence="2">DinB family protein</fullName>
    </submittedName>
</protein>
<keyword evidence="3" id="KW-1185">Reference proteome</keyword>
<sequence length="156" mass="17086">MHDASLIMLANEVRGKTLRVLTGVTEEQARFTGHAALNNSILWHAGHALWVVEKLGVIPATGEQARYPADWSPIFAAGGTPATVTNWPSLSAVVSALQEQLTRLTAVLSDMRTERLDQVIDADRNRTLRYSILHGLHDEACHCGEIQLLKKLIAKG</sequence>
<dbReference type="KEGG" id="hbs:IPV69_15735"/>
<dbReference type="AlphaFoldDB" id="A0A7M2WR66"/>
<reference evidence="2 3" key="1">
    <citation type="submission" date="2020-10" db="EMBL/GenBank/DDBJ databases">
        <title>Wide distribution of Phycisphaera-like planctomycetes from WD2101 soil group in peatlands and genome analysis of the first cultivated representative.</title>
        <authorList>
            <person name="Dedysh S.N."/>
            <person name="Beletsky A.V."/>
            <person name="Ivanova A."/>
            <person name="Kulichevskaya I.S."/>
            <person name="Suzina N.E."/>
            <person name="Philippov D.A."/>
            <person name="Rakitin A.L."/>
            <person name="Mardanov A.V."/>
            <person name="Ravin N.V."/>
        </authorList>
    </citation>
    <scope>NUCLEOTIDE SEQUENCE [LARGE SCALE GENOMIC DNA]</scope>
    <source>
        <strain evidence="2 3">M1803</strain>
    </source>
</reference>
<evidence type="ECO:0000313" key="3">
    <source>
        <dbReference type="Proteomes" id="UP000593765"/>
    </source>
</evidence>
<organism evidence="2 3">
    <name type="scientific">Humisphaera borealis</name>
    <dbReference type="NCBI Taxonomy" id="2807512"/>
    <lineage>
        <taxon>Bacteria</taxon>
        <taxon>Pseudomonadati</taxon>
        <taxon>Planctomycetota</taxon>
        <taxon>Phycisphaerae</taxon>
        <taxon>Tepidisphaerales</taxon>
        <taxon>Tepidisphaeraceae</taxon>
        <taxon>Humisphaera</taxon>
    </lineage>
</organism>
<name>A0A7M2WR66_9BACT</name>
<dbReference type="Proteomes" id="UP000593765">
    <property type="component" value="Chromosome"/>
</dbReference>
<evidence type="ECO:0000259" key="1">
    <source>
        <dbReference type="Pfam" id="PF12867"/>
    </source>
</evidence>
<dbReference type="Gene3D" id="1.20.120.450">
    <property type="entry name" value="dinb family like domain"/>
    <property type="match status" value="1"/>
</dbReference>
<dbReference type="Pfam" id="PF12867">
    <property type="entry name" value="DinB_2"/>
    <property type="match status" value="1"/>
</dbReference>
<evidence type="ECO:0000313" key="2">
    <source>
        <dbReference type="EMBL" id="QOV87734.1"/>
    </source>
</evidence>
<gene>
    <name evidence="2" type="ORF">IPV69_15735</name>
</gene>